<reference evidence="1 2" key="1">
    <citation type="submission" date="2018-11" db="EMBL/GenBank/DDBJ databases">
        <title>the genome of Mesorhizobium tamadayense DSM 28320.</title>
        <authorList>
            <person name="Gao J."/>
        </authorList>
    </citation>
    <scope>NUCLEOTIDE SEQUENCE [LARGE SCALE GENOMIC DNA]</scope>
    <source>
        <strain evidence="1 2">DSM 28320</strain>
    </source>
</reference>
<gene>
    <name evidence="1" type="ORF">EH240_19840</name>
</gene>
<evidence type="ECO:0000313" key="2">
    <source>
        <dbReference type="Proteomes" id="UP000273786"/>
    </source>
</evidence>
<dbReference type="RefSeq" id="WP_125001646.1">
    <property type="nucleotide sequence ID" value="NZ_RQXT01000025.1"/>
</dbReference>
<dbReference type="Proteomes" id="UP000273786">
    <property type="component" value="Unassembled WGS sequence"/>
</dbReference>
<organism evidence="1 2">
    <name type="scientific">Mesorhizobium tamadayense</name>
    <dbReference type="NCBI Taxonomy" id="425306"/>
    <lineage>
        <taxon>Bacteria</taxon>
        <taxon>Pseudomonadati</taxon>
        <taxon>Pseudomonadota</taxon>
        <taxon>Alphaproteobacteria</taxon>
        <taxon>Hyphomicrobiales</taxon>
        <taxon>Phyllobacteriaceae</taxon>
        <taxon>Mesorhizobium</taxon>
    </lineage>
</organism>
<protein>
    <submittedName>
        <fullName evidence="1">Uncharacterized protein</fullName>
    </submittedName>
</protein>
<comment type="caution">
    <text evidence="1">The sequence shown here is derived from an EMBL/GenBank/DDBJ whole genome shotgun (WGS) entry which is preliminary data.</text>
</comment>
<dbReference type="OrthoDB" id="8085417at2"/>
<proteinExistence type="predicted"/>
<sequence length="105" mass="11480">MAKMSLALSDTLNQLGQMFTGFEHESRVLRPKDAKMLRRILKDLGQQARSIECQLSAKLWNEEARKDRAAEAARIASAASQPGSNVTLFPVIPRPFSDGRPGGAA</sequence>
<keyword evidence="2" id="KW-1185">Reference proteome</keyword>
<accession>A0A3P3FHH1</accession>
<evidence type="ECO:0000313" key="1">
    <source>
        <dbReference type="EMBL" id="RRH98051.1"/>
    </source>
</evidence>
<dbReference type="AlphaFoldDB" id="A0A3P3FHH1"/>
<dbReference type="EMBL" id="RQXT01000025">
    <property type="protein sequence ID" value="RRH98051.1"/>
    <property type="molecule type" value="Genomic_DNA"/>
</dbReference>
<name>A0A3P3FHH1_9HYPH</name>